<dbReference type="EMBL" id="JAGKHQ010000018">
    <property type="protein sequence ID" value="KAG7487161.1"/>
    <property type="molecule type" value="Genomic_DNA"/>
</dbReference>
<proteinExistence type="predicted"/>
<gene>
    <name evidence="1" type="ORF">JOB18_047905</name>
</gene>
<sequence length="96" mass="10502">MSGFHLIPGSFRFLTKTKNSTSGFPGIPQGSDSQLNLLHKNTTKSHKDLAKKDPDNIRASRVFGCVSASFNGEREKMFKSHFTPGSGGNLPHLSRL</sequence>
<protein>
    <submittedName>
        <fullName evidence="1">Uncharacterized protein</fullName>
    </submittedName>
</protein>
<name>A0AAV6QFJ8_SOLSE</name>
<dbReference type="Proteomes" id="UP000693946">
    <property type="component" value="Linkage Group LG6"/>
</dbReference>
<keyword evidence="2" id="KW-1185">Reference proteome</keyword>
<evidence type="ECO:0000313" key="2">
    <source>
        <dbReference type="Proteomes" id="UP000693946"/>
    </source>
</evidence>
<reference evidence="1 2" key="1">
    <citation type="journal article" date="2021" name="Sci. Rep.">
        <title>Chromosome anchoring in Senegalese sole (Solea senegalensis) reveals sex-associated markers and genome rearrangements in flatfish.</title>
        <authorList>
            <person name="Guerrero-Cozar I."/>
            <person name="Gomez-Garrido J."/>
            <person name="Berbel C."/>
            <person name="Martinez-Blanch J.F."/>
            <person name="Alioto T."/>
            <person name="Claros M.G."/>
            <person name="Gagnaire P.A."/>
            <person name="Manchado M."/>
        </authorList>
    </citation>
    <scope>NUCLEOTIDE SEQUENCE [LARGE SCALE GENOMIC DNA]</scope>
    <source>
        <strain evidence="1">Sse05_10M</strain>
    </source>
</reference>
<evidence type="ECO:0000313" key="1">
    <source>
        <dbReference type="EMBL" id="KAG7487161.1"/>
    </source>
</evidence>
<comment type="caution">
    <text evidence="1">The sequence shown here is derived from an EMBL/GenBank/DDBJ whole genome shotgun (WGS) entry which is preliminary data.</text>
</comment>
<organism evidence="1 2">
    <name type="scientific">Solea senegalensis</name>
    <name type="common">Senegalese sole</name>
    <dbReference type="NCBI Taxonomy" id="28829"/>
    <lineage>
        <taxon>Eukaryota</taxon>
        <taxon>Metazoa</taxon>
        <taxon>Chordata</taxon>
        <taxon>Craniata</taxon>
        <taxon>Vertebrata</taxon>
        <taxon>Euteleostomi</taxon>
        <taxon>Actinopterygii</taxon>
        <taxon>Neopterygii</taxon>
        <taxon>Teleostei</taxon>
        <taxon>Neoteleostei</taxon>
        <taxon>Acanthomorphata</taxon>
        <taxon>Carangaria</taxon>
        <taxon>Pleuronectiformes</taxon>
        <taxon>Pleuronectoidei</taxon>
        <taxon>Soleidae</taxon>
        <taxon>Solea</taxon>
    </lineage>
</organism>
<dbReference type="AlphaFoldDB" id="A0AAV6QFJ8"/>
<accession>A0AAV6QFJ8</accession>